<dbReference type="AlphaFoldDB" id="A0A183I0N3"/>
<gene>
    <name evidence="1" type="ORF">OFLC_LOCUS13295</name>
</gene>
<protein>
    <submittedName>
        <fullName evidence="3">Transposase</fullName>
    </submittedName>
</protein>
<dbReference type="WBParaSite" id="OFLC_0001329601-mRNA-1">
    <property type="protein sequence ID" value="OFLC_0001329601-mRNA-1"/>
    <property type="gene ID" value="OFLC_0001329601"/>
</dbReference>
<accession>A0A183I0N3</accession>
<evidence type="ECO:0000313" key="1">
    <source>
        <dbReference type="EMBL" id="VDP13387.1"/>
    </source>
</evidence>
<reference evidence="1 2" key="2">
    <citation type="submission" date="2018-11" db="EMBL/GenBank/DDBJ databases">
        <authorList>
            <consortium name="Pathogen Informatics"/>
        </authorList>
    </citation>
    <scope>NUCLEOTIDE SEQUENCE [LARGE SCALE GENOMIC DNA]</scope>
</reference>
<keyword evidence="2" id="KW-1185">Reference proteome</keyword>
<dbReference type="Proteomes" id="UP000267606">
    <property type="component" value="Unassembled WGS sequence"/>
</dbReference>
<evidence type="ECO:0000313" key="3">
    <source>
        <dbReference type="WBParaSite" id="OFLC_0001329601-mRNA-1"/>
    </source>
</evidence>
<name>A0A183I0N3_9BILA</name>
<sequence length="52" mass="6142">MRGIYSQVGISFVRDIELVGFTKMVVVEDEDTEIYGEEMEDRIIVKQLFRKE</sequence>
<organism evidence="3">
    <name type="scientific">Onchocerca flexuosa</name>
    <dbReference type="NCBI Taxonomy" id="387005"/>
    <lineage>
        <taxon>Eukaryota</taxon>
        <taxon>Metazoa</taxon>
        <taxon>Ecdysozoa</taxon>
        <taxon>Nematoda</taxon>
        <taxon>Chromadorea</taxon>
        <taxon>Rhabditida</taxon>
        <taxon>Spirurina</taxon>
        <taxon>Spiruromorpha</taxon>
        <taxon>Filarioidea</taxon>
        <taxon>Onchocercidae</taxon>
        <taxon>Onchocerca</taxon>
    </lineage>
</organism>
<proteinExistence type="predicted"/>
<reference evidence="3" key="1">
    <citation type="submission" date="2016-06" db="UniProtKB">
        <authorList>
            <consortium name="WormBaseParasite"/>
        </authorList>
    </citation>
    <scope>IDENTIFICATION</scope>
</reference>
<dbReference type="EMBL" id="UZAJ01040130">
    <property type="protein sequence ID" value="VDP13387.1"/>
    <property type="molecule type" value="Genomic_DNA"/>
</dbReference>
<evidence type="ECO:0000313" key="2">
    <source>
        <dbReference type="Proteomes" id="UP000267606"/>
    </source>
</evidence>